<evidence type="ECO:0000313" key="11">
    <source>
        <dbReference type="Proteomes" id="UP000289326"/>
    </source>
</evidence>
<name>A0A4P6MSM2_9BACT</name>
<organism evidence="10 11">
    <name type="scientific">Mycoplasmopsis phocirhinis</name>
    <dbReference type="NCBI Taxonomy" id="142650"/>
    <lineage>
        <taxon>Bacteria</taxon>
        <taxon>Bacillati</taxon>
        <taxon>Mycoplasmatota</taxon>
        <taxon>Mycoplasmoidales</taxon>
        <taxon>Metamycoplasmataceae</taxon>
        <taxon>Mycoplasmopsis</taxon>
    </lineage>
</organism>
<keyword evidence="6 8" id="KW-0472">Membrane</keyword>
<evidence type="ECO:0000256" key="5">
    <source>
        <dbReference type="ARBA" id="ARBA00023065"/>
    </source>
</evidence>
<keyword evidence="2" id="KW-0813">Transport</keyword>
<dbReference type="InterPro" id="IPR013099">
    <property type="entry name" value="K_chnl_dom"/>
</dbReference>
<dbReference type="GO" id="GO:0005249">
    <property type="term" value="F:voltage-gated potassium channel activity"/>
    <property type="evidence" value="ECO:0007669"/>
    <property type="project" value="InterPro"/>
</dbReference>
<accession>A0A4P6MSM2</accession>
<evidence type="ECO:0000256" key="3">
    <source>
        <dbReference type="ARBA" id="ARBA00022692"/>
    </source>
</evidence>
<comment type="subcellular location">
    <subcellularLocation>
        <location evidence="1">Membrane</location>
        <topology evidence="1">Multi-pass membrane protein</topology>
    </subcellularLocation>
</comment>
<evidence type="ECO:0000256" key="8">
    <source>
        <dbReference type="SAM" id="Phobius"/>
    </source>
</evidence>
<dbReference type="Proteomes" id="UP000289326">
    <property type="component" value="Chromosome"/>
</dbReference>
<dbReference type="EMBL" id="CP034841">
    <property type="protein sequence ID" value="QBF34684.1"/>
    <property type="molecule type" value="Genomic_DNA"/>
</dbReference>
<feature type="transmembrane region" description="Helical" evidence="8">
    <location>
        <begin position="97"/>
        <end position="122"/>
    </location>
</feature>
<gene>
    <name evidence="10" type="ORF">EG856_01985</name>
</gene>
<reference evidence="10 11" key="1">
    <citation type="submission" date="2019-01" db="EMBL/GenBank/DDBJ databases">
        <title>Complete sequence and annotation of the Mycoplasma phocirhinis strain 852T genome.</title>
        <authorList>
            <person name="Frasca S.Jr."/>
            <person name="Kutish G.F."/>
            <person name="Castellanos Gell J."/>
            <person name="Michaels D.L."/>
            <person name="Brown D.R."/>
        </authorList>
    </citation>
    <scope>NUCLEOTIDE SEQUENCE [LARGE SCALE GENOMIC DNA]</scope>
    <source>
        <strain evidence="10 11">852</strain>
    </source>
</reference>
<keyword evidence="5" id="KW-0406">Ion transport</keyword>
<keyword evidence="4 8" id="KW-1133">Transmembrane helix</keyword>
<evidence type="ECO:0000259" key="9">
    <source>
        <dbReference type="Pfam" id="PF07885"/>
    </source>
</evidence>
<dbReference type="InterPro" id="IPR028325">
    <property type="entry name" value="VG_K_chnl"/>
</dbReference>
<dbReference type="GO" id="GO:0008076">
    <property type="term" value="C:voltage-gated potassium channel complex"/>
    <property type="evidence" value="ECO:0007669"/>
    <property type="project" value="InterPro"/>
</dbReference>
<evidence type="ECO:0000256" key="4">
    <source>
        <dbReference type="ARBA" id="ARBA00022989"/>
    </source>
</evidence>
<evidence type="ECO:0000256" key="2">
    <source>
        <dbReference type="ARBA" id="ARBA00022448"/>
    </source>
</evidence>
<dbReference type="KEGG" id="mphi:EG856_01985"/>
<keyword evidence="11" id="KW-1185">Reference proteome</keyword>
<feature type="transmembrane region" description="Helical" evidence="8">
    <location>
        <begin position="66"/>
        <end position="85"/>
    </location>
</feature>
<dbReference type="SUPFAM" id="SSF81324">
    <property type="entry name" value="Voltage-gated potassium channels"/>
    <property type="match status" value="1"/>
</dbReference>
<dbReference type="AlphaFoldDB" id="A0A4P6MSM2"/>
<proteinExistence type="predicted"/>
<evidence type="ECO:0000256" key="1">
    <source>
        <dbReference type="ARBA" id="ARBA00004141"/>
    </source>
</evidence>
<feature type="domain" description="Potassium channel" evidence="9">
    <location>
        <begin position="32"/>
        <end position="117"/>
    </location>
</feature>
<evidence type="ECO:0000256" key="6">
    <source>
        <dbReference type="ARBA" id="ARBA00023136"/>
    </source>
</evidence>
<dbReference type="Gene3D" id="1.10.287.70">
    <property type="match status" value="1"/>
</dbReference>
<evidence type="ECO:0000313" key="10">
    <source>
        <dbReference type="EMBL" id="QBF34684.1"/>
    </source>
</evidence>
<dbReference type="Pfam" id="PF07885">
    <property type="entry name" value="Ion_trans_2"/>
    <property type="match status" value="1"/>
</dbReference>
<dbReference type="GO" id="GO:0001508">
    <property type="term" value="P:action potential"/>
    <property type="evidence" value="ECO:0007669"/>
    <property type="project" value="TreeGrafter"/>
</dbReference>
<dbReference type="PANTHER" id="PTHR11537:SF254">
    <property type="entry name" value="POTASSIUM VOLTAGE-GATED CHANNEL PROTEIN SHAB"/>
    <property type="match status" value="1"/>
</dbReference>
<dbReference type="OrthoDB" id="9781411at2"/>
<evidence type="ECO:0000256" key="7">
    <source>
        <dbReference type="ARBA" id="ARBA00023303"/>
    </source>
</evidence>
<keyword evidence="7" id="KW-0407">Ion channel</keyword>
<feature type="transmembrane region" description="Helical" evidence="8">
    <location>
        <begin position="24"/>
        <end position="45"/>
    </location>
</feature>
<protein>
    <recommendedName>
        <fullName evidence="9">Potassium channel domain-containing protein</fullName>
    </recommendedName>
</protein>
<dbReference type="PRINTS" id="PR00169">
    <property type="entry name" value="KCHANNEL"/>
</dbReference>
<dbReference type="PANTHER" id="PTHR11537">
    <property type="entry name" value="VOLTAGE-GATED POTASSIUM CHANNEL"/>
    <property type="match status" value="1"/>
</dbReference>
<sequence>MVFLLSYFKPFAALFRVFKKEKLVLIYTFVFILFVILIFSIIFYLEEYDKATGIFMKKDGQNKPDGNQFLKAIYFTTVTMTTIGYGDLTPTTQVGRIMVIVLSIIGIAIFAIPSGVIAGGFIHELKTQIDHKKKNKN</sequence>
<keyword evidence="3 8" id="KW-0812">Transmembrane</keyword>